<reference evidence="6 7" key="1">
    <citation type="submission" date="2022-10" db="EMBL/GenBank/DDBJ databases">
        <title>The complete genomes of actinobacterial strains from the NBC collection.</title>
        <authorList>
            <person name="Joergensen T.S."/>
            <person name="Alvarez Arevalo M."/>
            <person name="Sterndorff E.B."/>
            <person name="Faurdal D."/>
            <person name="Vuksanovic O."/>
            <person name="Mourched A.-S."/>
            <person name="Charusanti P."/>
            <person name="Shaw S."/>
            <person name="Blin K."/>
            <person name="Weber T."/>
        </authorList>
    </citation>
    <scope>NUCLEOTIDE SEQUENCE [LARGE SCALE GENOMIC DNA]</scope>
    <source>
        <strain evidence="6 7">NBC_01413</strain>
    </source>
</reference>
<dbReference type="InterPro" id="IPR001647">
    <property type="entry name" value="HTH_TetR"/>
</dbReference>
<evidence type="ECO:0000259" key="4">
    <source>
        <dbReference type="Pfam" id="PF00440"/>
    </source>
</evidence>
<feature type="domain" description="Transcriptional regulator LmrA/YxaF-like C-terminal" evidence="5">
    <location>
        <begin position="80"/>
        <end position="179"/>
    </location>
</feature>
<organism evidence="6 7">
    <name type="scientific">Nocardia salmonicida</name>
    <dbReference type="NCBI Taxonomy" id="53431"/>
    <lineage>
        <taxon>Bacteria</taxon>
        <taxon>Bacillati</taxon>
        <taxon>Actinomycetota</taxon>
        <taxon>Actinomycetes</taxon>
        <taxon>Mycobacteriales</taxon>
        <taxon>Nocardiaceae</taxon>
        <taxon>Nocardia</taxon>
    </lineage>
</organism>
<dbReference type="PANTHER" id="PTHR47506">
    <property type="entry name" value="TRANSCRIPTIONAL REGULATORY PROTEIN"/>
    <property type="match status" value="1"/>
</dbReference>
<keyword evidence="2" id="KW-0238">DNA-binding</keyword>
<dbReference type="Pfam" id="PF00440">
    <property type="entry name" value="TetR_N"/>
    <property type="match status" value="1"/>
</dbReference>
<name>A0ABZ1MZT7_9NOCA</name>
<dbReference type="InterPro" id="IPR009057">
    <property type="entry name" value="Homeodomain-like_sf"/>
</dbReference>
<dbReference type="InterPro" id="IPR054156">
    <property type="entry name" value="YxaF_TetR_C"/>
</dbReference>
<keyword evidence="3" id="KW-0804">Transcription</keyword>
<accession>A0ABZ1MZT7</accession>
<evidence type="ECO:0000259" key="5">
    <source>
        <dbReference type="Pfam" id="PF21993"/>
    </source>
</evidence>
<sequence>MNPVAGPRERLIRSAILMMREHGVAATGLTDLLAHSKTARGSIYLHFPGGKSELMEQATLHAGQQITAMIEALIAASSSPAEVVVGLVEAWKQILETSSFTAGCPIVAAAQSGSDSPTVQAASATVFGDWTGRLAEFLRSAGMDSAAAASIGSVIISTVEGAIIQCRSTKSLQPLDDAGTTLVKLLEL</sequence>
<evidence type="ECO:0000256" key="3">
    <source>
        <dbReference type="ARBA" id="ARBA00023163"/>
    </source>
</evidence>
<evidence type="ECO:0000256" key="1">
    <source>
        <dbReference type="ARBA" id="ARBA00023015"/>
    </source>
</evidence>
<dbReference type="SUPFAM" id="SSF46689">
    <property type="entry name" value="Homeodomain-like"/>
    <property type="match status" value="1"/>
</dbReference>
<dbReference type="Proteomes" id="UP001621418">
    <property type="component" value="Chromosome"/>
</dbReference>
<keyword evidence="1" id="KW-0805">Transcription regulation</keyword>
<dbReference type="RefSeq" id="WP_405145326.1">
    <property type="nucleotide sequence ID" value="NZ_CP109527.1"/>
</dbReference>
<dbReference type="Gene3D" id="1.10.357.10">
    <property type="entry name" value="Tetracycline Repressor, domain 2"/>
    <property type="match status" value="1"/>
</dbReference>
<dbReference type="Pfam" id="PF21993">
    <property type="entry name" value="TetR_C_13_2"/>
    <property type="match status" value="1"/>
</dbReference>
<feature type="domain" description="HTH tetR-type" evidence="4">
    <location>
        <begin position="12"/>
        <end position="57"/>
    </location>
</feature>
<gene>
    <name evidence="6" type="ORF">OG308_17380</name>
</gene>
<dbReference type="EMBL" id="CP109527">
    <property type="protein sequence ID" value="WTY33134.1"/>
    <property type="molecule type" value="Genomic_DNA"/>
</dbReference>
<proteinExistence type="predicted"/>
<evidence type="ECO:0000313" key="7">
    <source>
        <dbReference type="Proteomes" id="UP001621418"/>
    </source>
</evidence>
<dbReference type="SUPFAM" id="SSF48498">
    <property type="entry name" value="Tetracyclin repressor-like, C-terminal domain"/>
    <property type="match status" value="1"/>
</dbReference>
<evidence type="ECO:0000313" key="6">
    <source>
        <dbReference type="EMBL" id="WTY33134.1"/>
    </source>
</evidence>
<dbReference type="InterPro" id="IPR036271">
    <property type="entry name" value="Tet_transcr_reg_TetR-rel_C_sf"/>
</dbReference>
<protein>
    <submittedName>
        <fullName evidence="6">TetR/AcrR family transcriptional regulator</fullName>
    </submittedName>
</protein>
<evidence type="ECO:0000256" key="2">
    <source>
        <dbReference type="ARBA" id="ARBA00023125"/>
    </source>
</evidence>
<dbReference type="PANTHER" id="PTHR47506:SF3">
    <property type="entry name" value="HTH-TYPE TRANSCRIPTIONAL REGULATOR LMRA"/>
    <property type="match status" value="1"/>
</dbReference>
<keyword evidence="7" id="KW-1185">Reference proteome</keyword>